<accession>A0A0V8IQC9</accession>
<gene>
    <name evidence="1" type="ORF">AS031_10225</name>
</gene>
<dbReference type="EMBL" id="LNQM01000003">
    <property type="protein sequence ID" value="KSU76947.1"/>
    <property type="molecule type" value="Genomic_DNA"/>
</dbReference>
<organism evidence="1 2">
    <name type="scientific">Pseudarthrobacter enclensis</name>
    <dbReference type="NCBI Taxonomy" id="993070"/>
    <lineage>
        <taxon>Bacteria</taxon>
        <taxon>Bacillati</taxon>
        <taxon>Actinomycetota</taxon>
        <taxon>Actinomycetes</taxon>
        <taxon>Micrococcales</taxon>
        <taxon>Micrococcaceae</taxon>
        <taxon>Pseudarthrobacter</taxon>
    </lineage>
</organism>
<sequence length="169" mass="17312">MAPVRARAASAAARNAATLWHRIRILRLANRSAIMPPHGPRTSDGRNCSATVMPTAVTDPDNWSTSQSWAMRCIQMAITAMKCPTAKMRKLGTLSEMKVCFQGSRSATTGTGWVPKPGSASGVVSGSFGSGGCAGTDPAESMTGWLTVADDGGGGATDCPHSGCGPGCP</sequence>
<keyword evidence="2" id="KW-1185">Reference proteome</keyword>
<comment type="caution">
    <text evidence="1">The sequence shown here is derived from an EMBL/GenBank/DDBJ whole genome shotgun (WGS) entry which is preliminary data.</text>
</comment>
<dbReference type="STRING" id="993070.AS031_10225"/>
<evidence type="ECO:0000313" key="1">
    <source>
        <dbReference type="EMBL" id="KSU76947.1"/>
    </source>
</evidence>
<dbReference type="AlphaFoldDB" id="A0A0V8IQC9"/>
<dbReference type="Proteomes" id="UP000053199">
    <property type="component" value="Unassembled WGS sequence"/>
</dbReference>
<evidence type="ECO:0000313" key="2">
    <source>
        <dbReference type="Proteomes" id="UP000053199"/>
    </source>
</evidence>
<name>A0A0V8IQC9_9MICC</name>
<reference evidence="1 2" key="1">
    <citation type="journal article" date="2014" name="Arch. Microbiol.">
        <title>Arthrobacter enclensis sp. nov., isolated from sediment sample.</title>
        <authorList>
            <person name="Dastager S.G."/>
            <person name="Liu Q."/>
            <person name="Tang S.K."/>
            <person name="Krishnamurthi S."/>
            <person name="Lee J.C."/>
            <person name="Li W.J."/>
        </authorList>
    </citation>
    <scope>NUCLEOTIDE SEQUENCE [LARGE SCALE GENOMIC DNA]</scope>
    <source>
        <strain evidence="1 2">NIO-1008</strain>
    </source>
</reference>
<proteinExistence type="predicted"/>
<protein>
    <submittedName>
        <fullName evidence="1">Uncharacterized protein</fullName>
    </submittedName>
</protein>